<dbReference type="AlphaFoldDB" id="A0ABD3NUC7"/>
<keyword evidence="1" id="KW-0479">Metal-binding</keyword>
<dbReference type="Gene3D" id="3.30.40.10">
    <property type="entry name" value="Zinc/RING finger domain, C3HC4 (zinc finger)"/>
    <property type="match status" value="1"/>
</dbReference>
<dbReference type="InterPro" id="IPR013083">
    <property type="entry name" value="Znf_RING/FYVE/PHD"/>
</dbReference>
<dbReference type="Pfam" id="PF13920">
    <property type="entry name" value="zf-C3HC4_3"/>
    <property type="match status" value="1"/>
</dbReference>
<evidence type="ECO:0000256" key="3">
    <source>
        <dbReference type="SAM" id="SignalP"/>
    </source>
</evidence>
<dbReference type="Gene3D" id="3.50.50.60">
    <property type="entry name" value="FAD/NAD(P)-binding domain"/>
    <property type="match status" value="2"/>
</dbReference>
<keyword evidence="1" id="KW-0863">Zinc-finger</keyword>
<dbReference type="InterPro" id="IPR001841">
    <property type="entry name" value="Znf_RING"/>
</dbReference>
<comment type="caution">
    <text evidence="5">The sequence shown here is derived from an EMBL/GenBank/DDBJ whole genome shotgun (WGS) entry which is preliminary data.</text>
</comment>
<reference evidence="5 6" key="1">
    <citation type="journal article" date="2020" name="G3 (Bethesda)">
        <title>Improved Reference Genome for Cyclotella cryptica CCMP332, a Model for Cell Wall Morphogenesis, Salinity Adaptation, and Lipid Production in Diatoms (Bacillariophyta).</title>
        <authorList>
            <person name="Roberts W.R."/>
            <person name="Downey K.M."/>
            <person name="Ruck E.C."/>
            <person name="Traller J.C."/>
            <person name="Alverson A.J."/>
        </authorList>
    </citation>
    <scope>NUCLEOTIDE SEQUENCE [LARGE SCALE GENOMIC DNA]</scope>
    <source>
        <strain evidence="5 6">CCMP332</strain>
    </source>
</reference>
<name>A0ABD3NUC7_9STRA</name>
<dbReference type="SUPFAM" id="SSF57850">
    <property type="entry name" value="RING/U-box"/>
    <property type="match status" value="1"/>
</dbReference>
<feature type="signal peptide" evidence="3">
    <location>
        <begin position="1"/>
        <end position="25"/>
    </location>
</feature>
<dbReference type="Gene3D" id="3.90.660.50">
    <property type="match status" value="1"/>
</dbReference>
<proteinExistence type="predicted"/>
<dbReference type="SUPFAM" id="SSF51905">
    <property type="entry name" value="FAD/NAD(P)-binding domain"/>
    <property type="match status" value="1"/>
</dbReference>
<evidence type="ECO:0000313" key="5">
    <source>
        <dbReference type="EMBL" id="KAL3778912.1"/>
    </source>
</evidence>
<dbReference type="Proteomes" id="UP001516023">
    <property type="component" value="Unassembled WGS sequence"/>
</dbReference>
<dbReference type="PANTHER" id="PTHR46313:SF3">
    <property type="entry name" value="PROLYCOPENE ISOMERASE, CHLOROPLASTIC"/>
    <property type="match status" value="1"/>
</dbReference>
<evidence type="ECO:0000259" key="4">
    <source>
        <dbReference type="PROSITE" id="PS50089"/>
    </source>
</evidence>
<sequence>MNPRIGPLVLLALLLEASQVPRVQAGYVAPSPFTASAFTFLPSIRHEAPRSSVLASSKKSDASSEQDSNPVEEVDIAIVGAGIGGLCAGAILNTLYNKKVGIYESHYLPGGCAHAFDRSVKIGDDVKPTTFTFDSGPTILLGCRKEPYNPLQQVLRAVGVDNQVEWIPYDGWGMIEHPLHESKEKRWKLQVGPDHFENGPLKQFASSTKAFDEFNRLREITQPLVTGAATIPAMAMRPGQTSIIPLLRYLPSLFQIVSNGVEASTGPFAPYINGPIFTVSDPWLRNWLDALAFSLSGLPAERTSAGAMAYVLFDMHRESAALDYPRGGLGKVVEALVKGVEQTSKTGKNTGSKVYLRHHVESIDTNEQGNRVVGLTVRKNGGNKIIVKAKDGVICNAPMWSLRNLIKNNNAMSVLGQGSYVPSENIVPPQSWTELPNSNAKNGRTSVLRSRQASPDADATTEKSLLERCDLAEMTGSFLHLHVALNKTGLDLSAMEPHYTVMDRGLEGDGDGPCGELNMIAVSNPCVLDDSLAPNGFIIVHAYGAGNEPFDVWKYTANNSSAESLTYESLKEQRAMPLWRAIESVIPDARNRTVLSLIGSPLTHQRYLRRPYGTYGAAFEDCLKDGETPIANLLLTGDGVFPGIGIPAVALNGASAANDDDEDSEIKIMQANRNHQHAATLSSLNSLKIEHFTYRGWKDDYHAILQNQILGDCFGEALASEQNTTITRDRFLGMINKQRLVNGDRSHSQIALLDSVRRVLTYPGWKTDVEHAERIHTRFPSLFQDQISFLEMKQRIFEYDHGDRDGNVGARNGDKKSEQNYPLLSATQSDSDESTSSCPKESSCVICLHSKREYAFVPCGHLCICWDCSIGVANMDGRCPLCRLKATHVMRIFK</sequence>
<dbReference type="PANTHER" id="PTHR46313">
    <property type="match status" value="1"/>
</dbReference>
<feature type="compositionally biased region" description="Polar residues" evidence="2">
    <location>
        <begin position="430"/>
        <end position="453"/>
    </location>
</feature>
<evidence type="ECO:0000256" key="2">
    <source>
        <dbReference type="SAM" id="MobiDB-lite"/>
    </source>
</evidence>
<keyword evidence="3" id="KW-0732">Signal</keyword>
<dbReference type="InterPro" id="IPR036188">
    <property type="entry name" value="FAD/NAD-bd_sf"/>
</dbReference>
<feature type="chain" id="PRO_5044758932" description="RING-type domain-containing protein" evidence="3">
    <location>
        <begin position="26"/>
        <end position="894"/>
    </location>
</feature>
<feature type="domain" description="RING-type" evidence="4">
    <location>
        <begin position="844"/>
        <end position="883"/>
    </location>
</feature>
<evidence type="ECO:0000256" key="1">
    <source>
        <dbReference type="PROSITE-ProRule" id="PRU00175"/>
    </source>
</evidence>
<dbReference type="PROSITE" id="PS50089">
    <property type="entry name" value="ZF_RING_2"/>
    <property type="match status" value="1"/>
</dbReference>
<accession>A0ABD3NUC7</accession>
<dbReference type="GO" id="GO:0008270">
    <property type="term" value="F:zinc ion binding"/>
    <property type="evidence" value="ECO:0007669"/>
    <property type="project" value="UniProtKB-KW"/>
</dbReference>
<organism evidence="5 6">
    <name type="scientific">Cyclotella cryptica</name>
    <dbReference type="NCBI Taxonomy" id="29204"/>
    <lineage>
        <taxon>Eukaryota</taxon>
        <taxon>Sar</taxon>
        <taxon>Stramenopiles</taxon>
        <taxon>Ochrophyta</taxon>
        <taxon>Bacillariophyta</taxon>
        <taxon>Coscinodiscophyceae</taxon>
        <taxon>Thalassiosirophycidae</taxon>
        <taxon>Stephanodiscales</taxon>
        <taxon>Stephanodiscaceae</taxon>
        <taxon>Cyclotella</taxon>
    </lineage>
</organism>
<keyword evidence="1" id="KW-0862">Zinc</keyword>
<dbReference type="EMBL" id="JABMIG020000413">
    <property type="protein sequence ID" value="KAL3778912.1"/>
    <property type="molecule type" value="Genomic_DNA"/>
</dbReference>
<dbReference type="Pfam" id="PF13450">
    <property type="entry name" value="NAD_binding_8"/>
    <property type="match status" value="1"/>
</dbReference>
<protein>
    <recommendedName>
        <fullName evidence="4">RING-type domain-containing protein</fullName>
    </recommendedName>
</protein>
<dbReference type="InterPro" id="IPR045892">
    <property type="entry name" value="CrtISO-like"/>
</dbReference>
<keyword evidence="6" id="KW-1185">Reference proteome</keyword>
<feature type="region of interest" description="Disordered" evidence="2">
    <location>
        <begin position="430"/>
        <end position="461"/>
    </location>
</feature>
<evidence type="ECO:0000313" key="6">
    <source>
        <dbReference type="Proteomes" id="UP001516023"/>
    </source>
</evidence>
<gene>
    <name evidence="5" type="ORF">HJC23_009832</name>
</gene>